<evidence type="ECO:0000259" key="3">
    <source>
        <dbReference type="PROSITE" id="PS51186"/>
    </source>
</evidence>
<dbReference type="Gene3D" id="3.40.630.30">
    <property type="match status" value="1"/>
</dbReference>
<reference evidence="4 5" key="1">
    <citation type="submission" date="2020-08" db="EMBL/GenBank/DDBJ databases">
        <title>Genomic Encyclopedia of Type Strains, Phase IV (KMG-V): Genome sequencing to study the core and pangenomes of soil and plant-associated prokaryotes.</title>
        <authorList>
            <person name="Whitman W."/>
        </authorList>
    </citation>
    <scope>NUCLEOTIDE SEQUENCE [LARGE SCALE GENOMIC DNA]</scope>
    <source>
        <strain evidence="4 5">SEMIA 4084</strain>
    </source>
</reference>
<feature type="domain" description="N-acetyltransferase" evidence="3">
    <location>
        <begin position="1"/>
        <end position="156"/>
    </location>
</feature>
<dbReference type="Proteomes" id="UP000585507">
    <property type="component" value="Unassembled WGS sequence"/>
</dbReference>
<keyword evidence="2" id="KW-0012">Acyltransferase</keyword>
<dbReference type="PROSITE" id="PS51186">
    <property type="entry name" value="GNAT"/>
    <property type="match status" value="1"/>
</dbReference>
<evidence type="ECO:0000256" key="2">
    <source>
        <dbReference type="ARBA" id="ARBA00023315"/>
    </source>
</evidence>
<comment type="caution">
    <text evidence="4">The sequence shown here is derived from an EMBL/GenBank/DDBJ whole genome shotgun (WGS) entry which is preliminary data.</text>
</comment>
<dbReference type="InterPro" id="IPR000182">
    <property type="entry name" value="GNAT_dom"/>
</dbReference>
<name>A0A7W8UHH8_9HYPH</name>
<evidence type="ECO:0000313" key="4">
    <source>
        <dbReference type="EMBL" id="MBB5539333.1"/>
    </source>
</evidence>
<dbReference type="CDD" id="cd04301">
    <property type="entry name" value="NAT_SF"/>
    <property type="match status" value="1"/>
</dbReference>
<dbReference type="EMBL" id="JACHBK010000019">
    <property type="protein sequence ID" value="MBB5539333.1"/>
    <property type="molecule type" value="Genomic_DNA"/>
</dbReference>
<organism evidence="4 5">
    <name type="scientific">Rhizobium giardinii</name>
    <dbReference type="NCBI Taxonomy" id="56731"/>
    <lineage>
        <taxon>Bacteria</taxon>
        <taxon>Pseudomonadati</taxon>
        <taxon>Pseudomonadota</taxon>
        <taxon>Alphaproteobacteria</taxon>
        <taxon>Hyphomicrobiales</taxon>
        <taxon>Rhizobiaceae</taxon>
        <taxon>Rhizobium/Agrobacterium group</taxon>
        <taxon>Rhizobium</taxon>
    </lineage>
</organism>
<dbReference type="RefSeq" id="WP_018326585.1">
    <property type="nucleotide sequence ID" value="NZ_JACHBK010000019.1"/>
</dbReference>
<dbReference type="SUPFAM" id="SSF55729">
    <property type="entry name" value="Acyl-CoA N-acyltransferases (Nat)"/>
    <property type="match status" value="1"/>
</dbReference>
<sequence>MKLVPIDQAFADWDALMSLILASFAYMHPRIDPPSSALRLTRQSLKQKAETEKAYAAIENGHLVGCIFCKPEPPECLYIGKLAVAPDAQGRGVGRLLLQAAEGCALECGLSCLRLETRIELEENHRLFARWGFVRTAEASHPGFTRPTFIEMRKAL</sequence>
<dbReference type="InterPro" id="IPR050832">
    <property type="entry name" value="Bact_Acetyltransf"/>
</dbReference>
<evidence type="ECO:0000313" key="5">
    <source>
        <dbReference type="Proteomes" id="UP000585507"/>
    </source>
</evidence>
<dbReference type="AlphaFoldDB" id="A0A7W8UHH8"/>
<protein>
    <submittedName>
        <fullName evidence="4">GNAT superfamily N-acetyltransferase</fullName>
    </submittedName>
</protein>
<keyword evidence="5" id="KW-1185">Reference proteome</keyword>
<evidence type="ECO:0000256" key="1">
    <source>
        <dbReference type="ARBA" id="ARBA00022679"/>
    </source>
</evidence>
<accession>A0A7W8UHH8</accession>
<proteinExistence type="predicted"/>
<dbReference type="GO" id="GO:0016747">
    <property type="term" value="F:acyltransferase activity, transferring groups other than amino-acyl groups"/>
    <property type="evidence" value="ECO:0007669"/>
    <property type="project" value="InterPro"/>
</dbReference>
<dbReference type="InterPro" id="IPR016181">
    <property type="entry name" value="Acyl_CoA_acyltransferase"/>
</dbReference>
<dbReference type="PANTHER" id="PTHR43877:SF2">
    <property type="entry name" value="AMINOALKYLPHOSPHONATE N-ACETYLTRANSFERASE-RELATED"/>
    <property type="match status" value="1"/>
</dbReference>
<dbReference type="Pfam" id="PF00583">
    <property type="entry name" value="Acetyltransf_1"/>
    <property type="match status" value="1"/>
</dbReference>
<keyword evidence="1 4" id="KW-0808">Transferase</keyword>
<dbReference type="PANTHER" id="PTHR43877">
    <property type="entry name" value="AMINOALKYLPHOSPHONATE N-ACETYLTRANSFERASE-RELATED-RELATED"/>
    <property type="match status" value="1"/>
</dbReference>
<gene>
    <name evidence="4" type="ORF">GGD55_006080</name>
</gene>